<dbReference type="GeneID" id="31408410"/>
<name>A0A0E1NIV9_YEREN</name>
<reference evidence="1 2" key="1">
    <citation type="submission" date="2015-03" db="EMBL/GenBank/DDBJ databases">
        <authorList>
            <person name="Murphy D."/>
        </authorList>
    </citation>
    <scope>NUCLEOTIDE SEQUENCE [LARGE SCALE GENOMIC DNA]</scope>
    <source>
        <strain evidence="1 2">IP26249</strain>
    </source>
</reference>
<dbReference type="RefSeq" id="WP_005159233.1">
    <property type="nucleotide sequence ID" value="NZ_CGBC01000011.1"/>
</dbReference>
<dbReference type="KEGG" id="yet:CH48_298"/>
<proteinExistence type="predicted"/>
<evidence type="ECO:0000313" key="1">
    <source>
        <dbReference type="EMBL" id="CFQ65627.1"/>
    </source>
</evidence>
<accession>A0A0E1NIV9</accession>
<gene>
    <name evidence="1" type="ORF">ERS137941_02558</name>
</gene>
<organism evidence="1 2">
    <name type="scientific">Yersinia enterocolitica</name>
    <dbReference type="NCBI Taxonomy" id="630"/>
    <lineage>
        <taxon>Bacteria</taxon>
        <taxon>Pseudomonadati</taxon>
        <taxon>Pseudomonadota</taxon>
        <taxon>Gammaproteobacteria</taxon>
        <taxon>Enterobacterales</taxon>
        <taxon>Yersiniaceae</taxon>
        <taxon>Yersinia</taxon>
    </lineage>
</organism>
<sequence length="273" mass="30895">MGLVSYVSRGIHAAKELINHDPKDKSFLKAKPEVFDWGEKNTIHRLIGILNKKEDEKTVYDKNSVPIEIDKMLNKSKEHLYCFLLKAQKTEASCSYLIERSQCDFVGGIAKERPETRLELVNFMKKYVVNEIIKRANLACENENSSHSRFINYGGLIIKGLEENISKLGESNEKIKLLTSGNGDEHISTDLTDYVNKHASYSVEPEIFYPLIIKYYESKAESLCLPSMEELDTLINSVVKKIEDIKLLSDSEVAILLSNSAGGHTASHFHKLV</sequence>
<dbReference type="AlphaFoldDB" id="A0A0E1NIV9"/>
<protein>
    <submittedName>
        <fullName evidence="1">Uncharacterized protein</fullName>
    </submittedName>
</protein>
<dbReference type="Proteomes" id="UP000048841">
    <property type="component" value="Unassembled WGS sequence"/>
</dbReference>
<evidence type="ECO:0000313" key="2">
    <source>
        <dbReference type="Proteomes" id="UP000048841"/>
    </source>
</evidence>
<dbReference type="EMBL" id="CGBR01000017">
    <property type="protein sequence ID" value="CFQ65627.1"/>
    <property type="molecule type" value="Genomic_DNA"/>
</dbReference>
<dbReference type="PATRIC" id="fig|630.129.peg.2864"/>